<name>A0A0N4YLV4_NIPBR</name>
<reference evidence="1" key="1">
    <citation type="submission" date="2017-02" db="UniProtKB">
        <authorList>
            <consortium name="WormBaseParasite"/>
        </authorList>
    </citation>
    <scope>IDENTIFICATION</scope>
</reference>
<evidence type="ECO:0000313" key="1">
    <source>
        <dbReference type="WBParaSite" id="NBR_0001811101-mRNA-1"/>
    </source>
</evidence>
<dbReference type="AlphaFoldDB" id="A0A0N4YLV4"/>
<proteinExistence type="predicted"/>
<accession>A0A0N4YLV4</accession>
<organism evidence="1">
    <name type="scientific">Nippostrongylus brasiliensis</name>
    <name type="common">Rat hookworm</name>
    <dbReference type="NCBI Taxonomy" id="27835"/>
    <lineage>
        <taxon>Eukaryota</taxon>
        <taxon>Metazoa</taxon>
        <taxon>Ecdysozoa</taxon>
        <taxon>Nematoda</taxon>
        <taxon>Chromadorea</taxon>
        <taxon>Rhabditida</taxon>
        <taxon>Rhabditina</taxon>
        <taxon>Rhabditomorpha</taxon>
        <taxon>Strongyloidea</taxon>
        <taxon>Heligmosomidae</taxon>
        <taxon>Nippostrongylus</taxon>
    </lineage>
</organism>
<dbReference type="WBParaSite" id="NBR_0001811101-mRNA-1">
    <property type="protein sequence ID" value="NBR_0001811101-mRNA-1"/>
    <property type="gene ID" value="NBR_0001811101"/>
</dbReference>
<protein>
    <submittedName>
        <fullName evidence="1">O-acetyl-ADP-ribose deacetylase MACROD2</fullName>
    </submittedName>
</protein>
<sequence>LITIPSEVNDIELDTKTKRVPRHRSKFNNIDCRATTKGDGDTGALGLFYQCPGRQHQKDFAFSCSVGEKMFKDVMPSAVETIGHLRFDTDLGEISSILDRSEALCCVLVGPTSENPFPKKDWCKLSSALASAARNGIKILAVAPPRGDGAYERNRIDMNETLELAKSVAVLAKQNIISYIPAIESAREPSHGPGARPRNSSSEKYSKEVLRDYFESLNTYLKGELDLPPWEEKISRNARTHRYFKERRAIRGIPKASRKFPSFRTQPMAMPVQPHMYPFPFQGQYMMAPTGTYPREFTKSRGRGHFNHRRQDHFNHRFKRGNNSGN</sequence>